<keyword evidence="5" id="KW-1185">Reference proteome</keyword>
<dbReference type="Gene3D" id="1.25.40.1040">
    <property type="match status" value="1"/>
</dbReference>
<organism evidence="4 5">
    <name type="scientific">Rhizophagus irregularis (strain DAOM 197198w)</name>
    <name type="common">Glomus intraradices</name>
    <dbReference type="NCBI Taxonomy" id="1432141"/>
    <lineage>
        <taxon>Eukaryota</taxon>
        <taxon>Fungi</taxon>
        <taxon>Fungi incertae sedis</taxon>
        <taxon>Mucoromycota</taxon>
        <taxon>Glomeromycotina</taxon>
        <taxon>Glomeromycetes</taxon>
        <taxon>Glomerales</taxon>
        <taxon>Glomeraceae</taxon>
        <taxon>Rhizophagus</taxon>
    </lineage>
</organism>
<dbReference type="InterPro" id="IPR013083">
    <property type="entry name" value="Znf_RING/FYVE/PHD"/>
</dbReference>
<dbReference type="PANTHER" id="PTHR44858:SF1">
    <property type="entry name" value="UDP-N-ACETYLGLUCOSAMINE--PEPTIDE N-ACETYLGLUCOSAMINYLTRANSFERASE SPINDLY-RELATED"/>
    <property type="match status" value="1"/>
</dbReference>
<dbReference type="InterPro" id="IPR011990">
    <property type="entry name" value="TPR-like_helical_dom_sf"/>
</dbReference>
<dbReference type="EMBL" id="JEMT01016151">
    <property type="protein sequence ID" value="EXX71339.1"/>
    <property type="molecule type" value="Genomic_DNA"/>
</dbReference>
<sequence length="1160" mass="136418">MEGNSKQSGNSSIKFRTPLLENKSDNCILLKLEQDGFTTPDEKVEELIKNLTKLKYLYALKLLFENPLNQFLPEVLRNSLVALVDPSSFDYYEEQSVVRLETHIRTLVAVLEKICFTPMRLSKELRDKVYNSLAKFAEIHKKTTQVMQEGIYNNYRPGFNRFNQTQDNRKYKNVHSQNYNIDFLLIHLRDTLHSLRDDETWFQEIIRRIMELLKAALNITPGVLSTVAPGAVLPNDNCSILSMLTQLRKVLKFKYPVASYYIDWRIMLIIQHNLFNWSDTEMVISKKFQEMILMEYIWSYLEKEWIDVADKSILDSQSKFDEVSNKLIKVLRNTGNLINDLAENEPLALPHILWFGVLDLAQNLIHKSTRKSIHGLCYYLAIESLNKAPSNFIQFKAIEILFHLQNINNQMISLIEIDFDQYIQKLKENDSTTDSSEKFQNLLSFVKKKCSDDFNLLDNNVEKGEGKGKGKDKDKEISPTILNIKTKISKSGDILEIIANDMTCPIGLEPIDQLCVLKCQHILSFNNLKKLKQKKCPECQEKIEDNEIKYLPLNTIYKNLFPRFFEAGHILPSIELEDNYSDSSDSEVDLMLSKKKKMLKAIKFSPNKSLKSIFQIGRKQHPTYISAIKELEEKNYKNAEHWCKEFLKTFPESYSIRCILSYTYRCLNNYDQGHLYLNEAIKLKEKMPNAWYIRGEIHLRQENYNNAVRDLMTSINYNAKINNLFIMLGISYQKEFENALKNFKIALQNDPNNYFCLKYCAYIYEKQGEYFNAIKILNKLLSINEGDSLILCYYGEILSNIGKHNDAIFYFTKAANIDPESVHNLNRRAIAYFVLQKYDEALLDLNKVIQLDYSNSLAYCCKGLTYYAMKDVDKSIMAFEKCIELNPKDNSQNLSNIDDISNYFKRIIINIELKKYEDAEFDLSRLLELNDISFAYLLQKYSGFWSYLCNHLFYLDDCARLGIINEFEIYMYKKQHVYFMTNIMNLNNNNNYQFQESNLNRCILSFKDNNLSLPEFSMVDLLDKHYDIIWKINIKQIFSSDCFIKFIIEKGSIKKKQEYVLKYEDILNLEGLGWIEYVLFQSVNLVYYRTKLVQLSIEKDFVDMEIEYVRFTNKHHERRIHFPEMGCLFTNNVPEVFEDKYFSRKDVENFLELKDIISDL</sequence>
<dbReference type="Gene3D" id="1.25.40.10">
    <property type="entry name" value="Tetratricopeptide repeat domain"/>
    <property type="match status" value="2"/>
</dbReference>
<accession>A0A015KUN9</accession>
<dbReference type="HOGENOM" id="CLU_003439_1_0_1"/>
<dbReference type="SUPFAM" id="SSF57850">
    <property type="entry name" value="RING/U-box"/>
    <property type="match status" value="1"/>
</dbReference>
<dbReference type="AlphaFoldDB" id="A0A015KUN9"/>
<evidence type="ECO:0000313" key="5">
    <source>
        <dbReference type="Proteomes" id="UP000022910"/>
    </source>
</evidence>
<comment type="caution">
    <text evidence="4">The sequence shown here is derived from an EMBL/GenBank/DDBJ whole genome shotgun (WGS) entry which is preliminary data.</text>
</comment>
<dbReference type="Proteomes" id="UP000022910">
    <property type="component" value="Unassembled WGS sequence"/>
</dbReference>
<evidence type="ECO:0000256" key="2">
    <source>
        <dbReference type="ARBA" id="ARBA00022803"/>
    </source>
</evidence>
<name>A0A015KUN9_RHIIW</name>
<dbReference type="PANTHER" id="PTHR44858">
    <property type="entry name" value="TETRATRICOPEPTIDE REPEAT PROTEIN 6"/>
    <property type="match status" value="1"/>
</dbReference>
<gene>
    <name evidence="4" type="ORF">RirG_079440</name>
</gene>
<dbReference type="SUPFAM" id="SSF48452">
    <property type="entry name" value="TPR-like"/>
    <property type="match status" value="1"/>
</dbReference>
<dbReference type="Pfam" id="PF13181">
    <property type="entry name" value="TPR_8"/>
    <property type="match status" value="1"/>
</dbReference>
<dbReference type="PROSITE" id="PS50005">
    <property type="entry name" value="TPR"/>
    <property type="match status" value="2"/>
</dbReference>
<dbReference type="SMART" id="SM00028">
    <property type="entry name" value="TPR"/>
    <property type="match status" value="8"/>
</dbReference>
<dbReference type="Pfam" id="PF00515">
    <property type="entry name" value="TPR_1"/>
    <property type="match status" value="1"/>
</dbReference>
<keyword evidence="2 3" id="KW-0802">TPR repeat</keyword>
<dbReference type="InterPro" id="IPR050498">
    <property type="entry name" value="Ycf3"/>
</dbReference>
<evidence type="ECO:0000256" key="1">
    <source>
        <dbReference type="ARBA" id="ARBA00022737"/>
    </source>
</evidence>
<feature type="repeat" description="TPR" evidence="3">
    <location>
        <begin position="856"/>
        <end position="889"/>
    </location>
</feature>
<protein>
    <submittedName>
        <fullName evidence="4">Anaphase promoting complex subunit CDC27</fullName>
    </submittedName>
</protein>
<reference evidence="4 5" key="1">
    <citation type="submission" date="2014-02" db="EMBL/GenBank/DDBJ databases">
        <title>Single nucleus genome sequencing reveals high similarity among nuclei of an endomycorrhizal fungus.</title>
        <authorList>
            <person name="Lin K."/>
            <person name="Geurts R."/>
            <person name="Zhang Z."/>
            <person name="Limpens E."/>
            <person name="Saunders D.G."/>
            <person name="Mu D."/>
            <person name="Pang E."/>
            <person name="Cao H."/>
            <person name="Cha H."/>
            <person name="Lin T."/>
            <person name="Zhou Q."/>
            <person name="Shang Y."/>
            <person name="Li Y."/>
            <person name="Ivanov S."/>
            <person name="Sharma T."/>
            <person name="Velzen R.V."/>
            <person name="Ruijter N.D."/>
            <person name="Aanen D.K."/>
            <person name="Win J."/>
            <person name="Kamoun S."/>
            <person name="Bisseling T."/>
            <person name="Huang S."/>
        </authorList>
    </citation>
    <scope>NUCLEOTIDE SEQUENCE [LARGE SCALE GENOMIC DNA]</scope>
    <source>
        <strain evidence="5">DAOM197198w</strain>
    </source>
</reference>
<keyword evidence="1" id="KW-0677">Repeat</keyword>
<evidence type="ECO:0000313" key="4">
    <source>
        <dbReference type="EMBL" id="EXX71339.1"/>
    </source>
</evidence>
<evidence type="ECO:0000256" key="3">
    <source>
        <dbReference type="PROSITE-ProRule" id="PRU00339"/>
    </source>
</evidence>
<dbReference type="Pfam" id="PF12895">
    <property type="entry name" value="ANAPC3"/>
    <property type="match status" value="1"/>
</dbReference>
<feature type="repeat" description="TPR" evidence="3">
    <location>
        <begin position="788"/>
        <end position="821"/>
    </location>
</feature>
<dbReference type="InterPro" id="IPR019734">
    <property type="entry name" value="TPR_rpt"/>
</dbReference>
<dbReference type="STRING" id="1432141.A0A015KUN9"/>
<dbReference type="Gene3D" id="3.30.40.10">
    <property type="entry name" value="Zinc/RING finger domain, C3HC4 (zinc finger)"/>
    <property type="match status" value="1"/>
</dbReference>
<proteinExistence type="predicted"/>